<protein>
    <submittedName>
        <fullName evidence="1">Uncharacterized protein</fullName>
    </submittedName>
</protein>
<keyword evidence="2" id="KW-1185">Reference proteome</keyword>
<accession>A0AAE0ZX72</accession>
<dbReference type="EMBL" id="JAWDGP010003107">
    <property type="protein sequence ID" value="KAK3777215.1"/>
    <property type="molecule type" value="Genomic_DNA"/>
</dbReference>
<proteinExistence type="predicted"/>
<dbReference type="Proteomes" id="UP001283361">
    <property type="component" value="Unassembled WGS sequence"/>
</dbReference>
<name>A0AAE0ZX72_9GAST</name>
<dbReference type="AlphaFoldDB" id="A0AAE0ZX72"/>
<evidence type="ECO:0000313" key="2">
    <source>
        <dbReference type="Proteomes" id="UP001283361"/>
    </source>
</evidence>
<gene>
    <name evidence="1" type="ORF">RRG08_047835</name>
</gene>
<organism evidence="1 2">
    <name type="scientific">Elysia crispata</name>
    <name type="common">lettuce slug</name>
    <dbReference type="NCBI Taxonomy" id="231223"/>
    <lineage>
        <taxon>Eukaryota</taxon>
        <taxon>Metazoa</taxon>
        <taxon>Spiralia</taxon>
        <taxon>Lophotrochozoa</taxon>
        <taxon>Mollusca</taxon>
        <taxon>Gastropoda</taxon>
        <taxon>Heterobranchia</taxon>
        <taxon>Euthyneura</taxon>
        <taxon>Panpulmonata</taxon>
        <taxon>Sacoglossa</taxon>
        <taxon>Placobranchoidea</taxon>
        <taxon>Plakobranchidae</taxon>
        <taxon>Elysia</taxon>
    </lineage>
</organism>
<evidence type="ECO:0000313" key="1">
    <source>
        <dbReference type="EMBL" id="KAK3777215.1"/>
    </source>
</evidence>
<comment type="caution">
    <text evidence="1">The sequence shown here is derived from an EMBL/GenBank/DDBJ whole genome shotgun (WGS) entry which is preliminary data.</text>
</comment>
<reference evidence="1" key="1">
    <citation type="journal article" date="2023" name="G3 (Bethesda)">
        <title>A reference genome for the long-term kleptoplast-retaining sea slug Elysia crispata morphotype clarki.</title>
        <authorList>
            <person name="Eastman K.E."/>
            <person name="Pendleton A.L."/>
            <person name="Shaikh M.A."/>
            <person name="Suttiyut T."/>
            <person name="Ogas R."/>
            <person name="Tomko P."/>
            <person name="Gavelis G."/>
            <person name="Widhalm J.R."/>
            <person name="Wisecaver J.H."/>
        </authorList>
    </citation>
    <scope>NUCLEOTIDE SEQUENCE</scope>
    <source>
        <strain evidence="1">ECLA1</strain>
    </source>
</reference>
<sequence>MCVPLDELHVSLDLLMHIHTVTDFDHGSLGMSHRYRQAGLFSPGWVRRLYGHRPGDMTCGGLTWPGPQASGTSRWLAPPRLLHHTHAPHRWVHNSHRYVIPTSINPPFQPMITANASGSLTELSINFDTDNPFKPTT</sequence>